<reference evidence="2" key="1">
    <citation type="submission" date="2019-08" db="EMBL/GenBank/DDBJ databases">
        <title>Carotenoids and Carotenoid Binding Proteins in the Halophilic Cyanobacterium Euhalothece sp. ZM00.</title>
        <authorList>
            <person name="Cho S.M."/>
            <person name="Song J.Y."/>
            <person name="Park Y.-I."/>
        </authorList>
    </citation>
    <scope>NUCLEOTIDE SEQUENCE [LARGE SCALE GENOMIC DNA]</scope>
    <source>
        <strain evidence="2">Z-M001</strain>
    </source>
</reference>
<feature type="domain" description="ABC transporter" evidence="1">
    <location>
        <begin position="26"/>
        <end position="267"/>
    </location>
</feature>
<evidence type="ECO:0000313" key="2">
    <source>
        <dbReference type="EMBL" id="QDZ40722.1"/>
    </source>
</evidence>
<dbReference type="Proteomes" id="UP000318453">
    <property type="component" value="Chromosome"/>
</dbReference>
<gene>
    <name evidence="2" type="ORF">FRE64_12635</name>
</gene>
<dbReference type="PANTHER" id="PTHR43394:SF1">
    <property type="entry name" value="ATP-BINDING CASSETTE SUB-FAMILY B MEMBER 10, MITOCHONDRIAL"/>
    <property type="match status" value="1"/>
</dbReference>
<dbReference type="SUPFAM" id="SSF52540">
    <property type="entry name" value="P-loop containing nucleoside triphosphate hydrolases"/>
    <property type="match status" value="1"/>
</dbReference>
<evidence type="ECO:0000313" key="3">
    <source>
        <dbReference type="Proteomes" id="UP000318453"/>
    </source>
</evidence>
<dbReference type="PROSITE" id="PS00211">
    <property type="entry name" value="ABC_TRANSPORTER_1"/>
    <property type="match status" value="1"/>
</dbReference>
<keyword evidence="2" id="KW-0067">ATP-binding</keyword>
<sequence>MALFKLFTSRSSEARCQRQSRFGCYLKRQEKKKNRRSRWETDSTRTGFAKNSLNWSFASARSLLDWVRCKEKRVDWRSSRRASLISLITANVISVEIVGYTLGEARSRLGVVSQDTFIFNTTIGNNIRYGKPSATEEEVRKSAIAAQADQFIREFPQGYDTVVGERGYRLSGGQRQRIALARAILKEPDILILDEATSALDSHSEYLVQEALKEFQRDRTVLVIAHRLSTIVNADQIIVLENGEVMEQGSHEALLNQGGKYLDYWRLQSESQSSQVT</sequence>
<dbReference type="InterPro" id="IPR027417">
    <property type="entry name" value="P-loop_NTPase"/>
</dbReference>
<keyword evidence="2" id="KW-0547">Nucleotide-binding</keyword>
<dbReference type="InterPro" id="IPR017871">
    <property type="entry name" value="ABC_transporter-like_CS"/>
</dbReference>
<accession>A0A5B8NN49</accession>
<dbReference type="KEGG" id="enn:FRE64_12635"/>
<dbReference type="PANTHER" id="PTHR43394">
    <property type="entry name" value="ATP-DEPENDENT PERMEASE MDL1, MITOCHONDRIAL"/>
    <property type="match status" value="1"/>
</dbReference>
<dbReference type="InterPro" id="IPR039421">
    <property type="entry name" value="Type_1_exporter"/>
</dbReference>
<dbReference type="Pfam" id="PF00005">
    <property type="entry name" value="ABC_tran"/>
    <property type="match status" value="1"/>
</dbReference>
<dbReference type="GO" id="GO:0016887">
    <property type="term" value="F:ATP hydrolysis activity"/>
    <property type="evidence" value="ECO:0007669"/>
    <property type="project" value="InterPro"/>
</dbReference>
<dbReference type="InterPro" id="IPR003439">
    <property type="entry name" value="ABC_transporter-like_ATP-bd"/>
</dbReference>
<organism evidence="2 3">
    <name type="scientific">Euhalothece natronophila Z-M001</name>
    <dbReference type="NCBI Taxonomy" id="522448"/>
    <lineage>
        <taxon>Bacteria</taxon>
        <taxon>Bacillati</taxon>
        <taxon>Cyanobacteriota</taxon>
        <taxon>Cyanophyceae</taxon>
        <taxon>Oscillatoriophycideae</taxon>
        <taxon>Chroococcales</taxon>
        <taxon>Halothecacae</taxon>
        <taxon>Halothece cluster</taxon>
        <taxon>Euhalothece</taxon>
    </lineage>
</organism>
<dbReference type="EMBL" id="CP042326">
    <property type="protein sequence ID" value="QDZ40722.1"/>
    <property type="molecule type" value="Genomic_DNA"/>
</dbReference>
<dbReference type="Gene3D" id="3.40.50.300">
    <property type="entry name" value="P-loop containing nucleotide triphosphate hydrolases"/>
    <property type="match status" value="1"/>
</dbReference>
<protein>
    <submittedName>
        <fullName evidence="2">ATP-binding cassette domain-containing protein</fullName>
    </submittedName>
</protein>
<dbReference type="PROSITE" id="PS50893">
    <property type="entry name" value="ABC_TRANSPORTER_2"/>
    <property type="match status" value="1"/>
</dbReference>
<name>A0A5B8NN49_9CHRO</name>
<dbReference type="GO" id="GO:0090374">
    <property type="term" value="P:oligopeptide export from mitochondrion"/>
    <property type="evidence" value="ECO:0007669"/>
    <property type="project" value="TreeGrafter"/>
</dbReference>
<dbReference type="GO" id="GO:0005524">
    <property type="term" value="F:ATP binding"/>
    <property type="evidence" value="ECO:0007669"/>
    <property type="project" value="UniProtKB-KW"/>
</dbReference>
<evidence type="ECO:0000259" key="1">
    <source>
        <dbReference type="PROSITE" id="PS50893"/>
    </source>
</evidence>
<keyword evidence="3" id="KW-1185">Reference proteome</keyword>
<dbReference type="OrthoDB" id="9762790at2"/>
<dbReference type="AlphaFoldDB" id="A0A5B8NN49"/>
<dbReference type="GO" id="GO:0015421">
    <property type="term" value="F:ABC-type oligopeptide transporter activity"/>
    <property type="evidence" value="ECO:0007669"/>
    <property type="project" value="TreeGrafter"/>
</dbReference>
<proteinExistence type="predicted"/>